<dbReference type="SUPFAM" id="SSF55729">
    <property type="entry name" value="Acyl-CoA N-acyltransferases (Nat)"/>
    <property type="match status" value="1"/>
</dbReference>
<dbReference type="PANTHER" id="PTHR43441">
    <property type="entry name" value="RIBOSOMAL-PROTEIN-SERINE ACETYLTRANSFERASE"/>
    <property type="match status" value="1"/>
</dbReference>
<sequence length="383" mass="42542">MGDDSLNDPVAAAVRDRFVAVNGDHPMTPEDDAYVREHFVPATPTAMGLMLEDRLPLPSYVLSDGTPMVPAAHGELAEVAGGHDRLHDWFVAFWEDDPATGEEEWAAYLSGQYVCLRDVTPGRMRQKSERIAEATEAVALLRRDPHDEIGRGLLGQAVDGVLAVPGLDALLLPMTAYDRLRFGGPTSRETWVDRPRGEFLTPVRPELPLRTERLVLREWRADDAAAFTRAWADEDYASLLLTRTMNAAEVGEMVRRRMDPGDGMFVGLVVEHDGEVVGDSILILGGTGLSEGEIGWTIIPGQGGRGYATEAARAMLELGFEHYGLRRIVANLDARNDRSAALCERLGMRREVHKRGDFWSKGRWTDSYEYGLLRDEWRAARST</sequence>
<dbReference type="Pfam" id="PF19531">
    <property type="entry name" value="DUF6058"/>
    <property type="match status" value="1"/>
</dbReference>
<feature type="domain" description="N-acetyltransferase" evidence="1">
    <location>
        <begin position="214"/>
        <end position="375"/>
    </location>
</feature>
<dbReference type="PROSITE" id="PS51186">
    <property type="entry name" value="GNAT"/>
    <property type="match status" value="1"/>
</dbReference>
<name>A0ABS1L495_9ACTN</name>
<protein>
    <submittedName>
        <fullName evidence="2">GNAT family N-acetyltransferase</fullName>
    </submittedName>
</protein>
<organism evidence="2 3">
    <name type="scientific">Nocardioides baculatus</name>
    <dbReference type="NCBI Taxonomy" id="2801337"/>
    <lineage>
        <taxon>Bacteria</taxon>
        <taxon>Bacillati</taxon>
        <taxon>Actinomycetota</taxon>
        <taxon>Actinomycetes</taxon>
        <taxon>Propionibacteriales</taxon>
        <taxon>Nocardioidaceae</taxon>
        <taxon>Nocardioides</taxon>
    </lineage>
</organism>
<accession>A0ABS1L495</accession>
<dbReference type="InterPro" id="IPR000182">
    <property type="entry name" value="GNAT_dom"/>
</dbReference>
<dbReference type="PANTHER" id="PTHR43441:SF11">
    <property type="entry name" value="RIBOSOMAL-PROTEIN-SERINE ACETYLTRANSFERASE"/>
    <property type="match status" value="1"/>
</dbReference>
<evidence type="ECO:0000313" key="3">
    <source>
        <dbReference type="Proteomes" id="UP000636918"/>
    </source>
</evidence>
<reference evidence="2 3" key="1">
    <citation type="submission" date="2021-01" db="EMBL/GenBank/DDBJ databases">
        <title>Genome seq and assembly of Nocardiodes sp. G10.</title>
        <authorList>
            <person name="Chhetri G."/>
        </authorList>
    </citation>
    <scope>NUCLEOTIDE SEQUENCE [LARGE SCALE GENOMIC DNA]</scope>
    <source>
        <strain evidence="2 3">G10</strain>
    </source>
</reference>
<keyword evidence="3" id="KW-1185">Reference proteome</keyword>
<evidence type="ECO:0000259" key="1">
    <source>
        <dbReference type="PROSITE" id="PS51186"/>
    </source>
</evidence>
<dbReference type="InterPro" id="IPR045694">
    <property type="entry name" value="DUF6058"/>
</dbReference>
<dbReference type="RefSeq" id="WP_201933106.1">
    <property type="nucleotide sequence ID" value="NZ_JAERSG010000001.1"/>
</dbReference>
<comment type="caution">
    <text evidence="2">The sequence shown here is derived from an EMBL/GenBank/DDBJ whole genome shotgun (WGS) entry which is preliminary data.</text>
</comment>
<proteinExistence type="predicted"/>
<evidence type="ECO:0000313" key="2">
    <source>
        <dbReference type="EMBL" id="MBL0746514.1"/>
    </source>
</evidence>
<dbReference type="InterPro" id="IPR051908">
    <property type="entry name" value="Ribosomal_N-acetyltransferase"/>
</dbReference>
<dbReference type="InterPro" id="IPR016181">
    <property type="entry name" value="Acyl_CoA_acyltransferase"/>
</dbReference>
<dbReference type="Pfam" id="PF13302">
    <property type="entry name" value="Acetyltransf_3"/>
    <property type="match status" value="1"/>
</dbReference>
<dbReference type="Gene3D" id="3.40.630.30">
    <property type="match status" value="1"/>
</dbReference>
<dbReference type="EMBL" id="JAERSG010000001">
    <property type="protein sequence ID" value="MBL0746514.1"/>
    <property type="molecule type" value="Genomic_DNA"/>
</dbReference>
<gene>
    <name evidence="2" type="ORF">JI751_02745</name>
</gene>
<dbReference type="Proteomes" id="UP000636918">
    <property type="component" value="Unassembled WGS sequence"/>
</dbReference>